<reference evidence="2" key="1">
    <citation type="journal article" date="2011" name="PLoS Genet.">
        <title>Genomic analysis of the necrotrophic fungal pathogens Sclerotinia sclerotiorum and Botrytis cinerea.</title>
        <authorList>
            <person name="Amselem J."/>
            <person name="Cuomo C.A."/>
            <person name="van Kan J.A."/>
            <person name="Viaud M."/>
            <person name="Benito E.P."/>
            <person name="Couloux A."/>
            <person name="Coutinho P.M."/>
            <person name="de Vries R.P."/>
            <person name="Dyer P.S."/>
            <person name="Fillinger S."/>
            <person name="Fournier E."/>
            <person name="Gout L."/>
            <person name="Hahn M."/>
            <person name="Kohn L."/>
            <person name="Lapalu N."/>
            <person name="Plummer K.M."/>
            <person name="Pradier J.M."/>
            <person name="Quevillon E."/>
            <person name="Sharon A."/>
            <person name="Simon A."/>
            <person name="ten Have A."/>
            <person name="Tudzynski B."/>
            <person name="Tudzynski P."/>
            <person name="Wincker P."/>
            <person name="Andrew M."/>
            <person name="Anthouard V."/>
            <person name="Beever R.E."/>
            <person name="Beffa R."/>
            <person name="Benoit I."/>
            <person name="Bouzid O."/>
            <person name="Brault B."/>
            <person name="Chen Z."/>
            <person name="Choquer M."/>
            <person name="Collemare J."/>
            <person name="Cotton P."/>
            <person name="Danchin E.G."/>
            <person name="Da Silva C."/>
            <person name="Gautier A."/>
            <person name="Giraud C."/>
            <person name="Giraud T."/>
            <person name="Gonzalez C."/>
            <person name="Grossetete S."/>
            <person name="Guldener U."/>
            <person name="Henrissat B."/>
            <person name="Howlett B.J."/>
            <person name="Kodira C."/>
            <person name="Kretschmer M."/>
            <person name="Lappartient A."/>
            <person name="Leroch M."/>
            <person name="Levis C."/>
            <person name="Mauceli E."/>
            <person name="Neuveglise C."/>
            <person name="Oeser B."/>
            <person name="Pearson M."/>
            <person name="Poulain J."/>
            <person name="Poussereau N."/>
            <person name="Quesneville H."/>
            <person name="Rascle C."/>
            <person name="Schumacher J."/>
            <person name="Segurens B."/>
            <person name="Sexton A."/>
            <person name="Silva E."/>
            <person name="Sirven C."/>
            <person name="Soanes D.M."/>
            <person name="Talbot N.J."/>
            <person name="Templeton M."/>
            <person name="Yandava C."/>
            <person name="Yarden O."/>
            <person name="Zeng Q."/>
            <person name="Rollins J.A."/>
            <person name="Lebrun M.H."/>
            <person name="Dickman M."/>
        </authorList>
    </citation>
    <scope>NUCLEOTIDE SEQUENCE [LARGE SCALE GENOMIC DNA]</scope>
    <source>
        <strain evidence="2">T4</strain>
    </source>
</reference>
<protein>
    <submittedName>
        <fullName evidence="1">Uncharacterized protein</fullName>
    </submittedName>
</protein>
<name>G2Y6N1_BOTF4</name>
<gene>
    <name evidence="1" type="ORF">BofuT4_uP106670.1</name>
</gene>
<proteinExistence type="predicted"/>
<dbReference type="AlphaFoldDB" id="G2Y6N1"/>
<organism evidence="1 2">
    <name type="scientific">Botryotinia fuckeliana (strain T4)</name>
    <name type="common">Noble rot fungus</name>
    <name type="synonym">Botrytis cinerea</name>
    <dbReference type="NCBI Taxonomy" id="999810"/>
    <lineage>
        <taxon>Eukaryota</taxon>
        <taxon>Fungi</taxon>
        <taxon>Dikarya</taxon>
        <taxon>Ascomycota</taxon>
        <taxon>Pezizomycotina</taxon>
        <taxon>Leotiomycetes</taxon>
        <taxon>Helotiales</taxon>
        <taxon>Sclerotiniaceae</taxon>
        <taxon>Botrytis</taxon>
    </lineage>
</organism>
<sequence>MFLSGLMPSSYGKQQLAGVLELPRTKELLIRITLVNEWIMELPWVIRYATKAMESFQRISDEVDESSLSSSNDGGLIGWFG</sequence>
<dbReference type="InParanoid" id="G2Y6N1"/>
<accession>G2Y6N1</accession>
<dbReference type="Proteomes" id="UP000008177">
    <property type="component" value="Unplaced contigs"/>
</dbReference>
<evidence type="ECO:0000313" key="2">
    <source>
        <dbReference type="Proteomes" id="UP000008177"/>
    </source>
</evidence>
<evidence type="ECO:0000313" key="1">
    <source>
        <dbReference type="EMBL" id="CCD48283.1"/>
    </source>
</evidence>
<dbReference type="HOGENOM" id="CLU_2573607_0_0_1"/>
<dbReference type="EMBL" id="FQ790293">
    <property type="protein sequence ID" value="CCD48283.1"/>
    <property type="molecule type" value="Genomic_DNA"/>
</dbReference>